<protein>
    <recommendedName>
        <fullName evidence="10">Type I restriction enzyme endonuclease subunit</fullName>
        <shortName evidence="10">R protein</shortName>
        <ecNumber evidence="10">3.1.21.3</ecNumber>
    </recommendedName>
</protein>
<dbReference type="NCBIfam" id="TIGR00348">
    <property type="entry name" value="hsdR"/>
    <property type="match status" value="1"/>
</dbReference>
<keyword evidence="8 10" id="KW-0067">ATP-binding</keyword>
<dbReference type="GO" id="GO:0009035">
    <property type="term" value="F:type I site-specific deoxyribonuclease activity"/>
    <property type="evidence" value="ECO:0007669"/>
    <property type="project" value="UniProtKB-EC"/>
</dbReference>
<dbReference type="Pfam" id="PF22679">
    <property type="entry name" value="T1R_D3-like"/>
    <property type="match status" value="1"/>
</dbReference>
<comment type="similarity">
    <text evidence="2 10">Belongs to the HsdR family.</text>
</comment>
<dbReference type="CDD" id="cd18800">
    <property type="entry name" value="SF2_C_EcoR124I-like"/>
    <property type="match status" value="1"/>
</dbReference>
<dbReference type="GO" id="GO:0005524">
    <property type="term" value="F:ATP binding"/>
    <property type="evidence" value="ECO:0007669"/>
    <property type="project" value="UniProtKB-KW"/>
</dbReference>
<evidence type="ECO:0000313" key="13">
    <source>
        <dbReference type="Proteomes" id="UP000257067"/>
    </source>
</evidence>
<gene>
    <name evidence="12" type="ORF">CQA62_02050</name>
</gene>
<dbReference type="OrthoDB" id="9758243at2"/>
<comment type="catalytic activity">
    <reaction evidence="1 10">
        <text>Endonucleolytic cleavage of DNA to give random double-stranded fragments with terminal 5'-phosphates, ATP is simultaneously hydrolyzed.</text>
        <dbReference type="EC" id="3.1.21.3"/>
    </reaction>
</comment>
<evidence type="ECO:0000256" key="3">
    <source>
        <dbReference type="ARBA" id="ARBA00022722"/>
    </source>
</evidence>
<name>A0A3D8IWN6_9HELI</name>
<dbReference type="SMART" id="SM00487">
    <property type="entry name" value="DEXDc"/>
    <property type="match status" value="1"/>
</dbReference>
<keyword evidence="3" id="KW-0540">Nuclease</keyword>
<dbReference type="CDD" id="cd18030">
    <property type="entry name" value="DEXHc_RE_I_HsdR"/>
    <property type="match status" value="1"/>
</dbReference>
<evidence type="ECO:0000256" key="7">
    <source>
        <dbReference type="ARBA" id="ARBA00022801"/>
    </source>
</evidence>
<dbReference type="InterPro" id="IPR007409">
    <property type="entry name" value="Restrct_endonuc_type1_HsdR_N"/>
</dbReference>
<dbReference type="SUPFAM" id="SSF52540">
    <property type="entry name" value="P-loop containing nucleoside triphosphate hydrolases"/>
    <property type="match status" value="2"/>
</dbReference>
<dbReference type="PANTHER" id="PTHR30195:SF15">
    <property type="entry name" value="TYPE I RESTRICTION ENZYME HINDI ENDONUCLEASE SUBUNIT"/>
    <property type="match status" value="1"/>
</dbReference>
<sequence>MKTYSTTEYATIQKPLIEFLKKMGYTYISPQEMQNMRVNASEVILKDILRTHLSKATFTHKGENIPFSLEGIARALRELQSPSAEGLLKSNEKISNKLLYGIEVPQTLQDGSVKNQTLPLIDFSNPYANDFSFTQEFEVLRVQKGERQRHRRPDIVVFINGIPIVVIELKKSSVSIEEGISQMIRNQKEEEIPQLFRFIQLTFVGSNQEAKYGTVGTQKKHYASWVEEDEKYLPPFFGELNANAIEKLMYSLLSKERLLEMISSFIVFEKSSKKVARHQQYFAIKQTLKRVQSHSGEVGEKPREGGLIWHTQGSGKSLTMSLLATELKHSISGAKIIIVTDRKDLDTQIHKVFGNVGICVSQAKSSTHLKELLGQGVSVITTLVHKFLSLKDKVIQEGRDIFVLVDEAHRTQGGELHACMKKVFPNGCYIGFTGTPLLSKEKGSLQKFGGFIHKYTIKQALRDEAVLPLYYEGRMIEQFINNEAGLNKRFEILCRDLSDEQKSDLKAKFTQFRKIAPNLERLEWIAWDIYNHFKAYPFKAMLATSSKYEAIKYHQIFQSKGWLRSAFVISAPDMREGYEEVESDNADEVRRAWEELMKKYSNEEAYMQYIQDEFVHGDEIELLIVVDKLLTGFDAPNIGCLYIDKSLKEHNLLQAIARANRLFEDKECGLIIDYRGLLEDLSKALSEYEALSGYDAHDIAQAVISLKEHSLGIREKYQALEKFFSGAKSQEDYEVFLGDKEKREEFYSLLLEFSKSLKLLFLGEGYQEDFTSKEIETFKRALKFYIQLKSSVQIRYHQKVDFKAYEKQMQELLDRYVGANEAQVLVELVKIFDENFLSEGEGITQNAQADRILSATSQVAIQEREKNPFFYDDLSQRINRILEDYRQNRIDEATKLLRAKEIYQELKGYNNNTDQNYPKALNKIAQKAFYDNLKSKFNDEQKLIEFVLRLDEVFVQKSQKPDWEHNSEVSKQIEQIIDDLLYEYEVDIASNRVEELIVQIREIGQKNYAGSQNSL</sequence>
<dbReference type="InterPro" id="IPR055180">
    <property type="entry name" value="HsdR_RecA-like_helicase_dom_2"/>
</dbReference>
<dbReference type="REBASE" id="289966">
    <property type="entry name" value="Hch13205IIP"/>
</dbReference>
<dbReference type="InterPro" id="IPR051268">
    <property type="entry name" value="Type-I_R_enzyme_R_subunit"/>
</dbReference>
<dbReference type="EMBL" id="NXLU01000002">
    <property type="protein sequence ID" value="RDU69453.1"/>
    <property type="molecule type" value="Genomic_DNA"/>
</dbReference>
<comment type="function">
    <text evidence="10">Subunit R is required for both nuclease and ATPase activities, but not for modification.</text>
</comment>
<evidence type="ECO:0000313" key="12">
    <source>
        <dbReference type="EMBL" id="RDU69453.1"/>
    </source>
</evidence>
<organism evidence="12 13">
    <name type="scientific">Helicobacter cholecystus</name>
    <dbReference type="NCBI Taxonomy" id="45498"/>
    <lineage>
        <taxon>Bacteria</taxon>
        <taxon>Pseudomonadati</taxon>
        <taxon>Campylobacterota</taxon>
        <taxon>Epsilonproteobacteria</taxon>
        <taxon>Campylobacterales</taxon>
        <taxon>Helicobacteraceae</taxon>
        <taxon>Helicobacter</taxon>
    </lineage>
</organism>
<dbReference type="GO" id="GO:0009307">
    <property type="term" value="P:DNA restriction-modification system"/>
    <property type="evidence" value="ECO:0007669"/>
    <property type="project" value="UniProtKB-KW"/>
</dbReference>
<dbReference type="Gene3D" id="3.90.1570.50">
    <property type="match status" value="1"/>
</dbReference>
<evidence type="ECO:0000256" key="2">
    <source>
        <dbReference type="ARBA" id="ARBA00008598"/>
    </source>
</evidence>
<dbReference type="RefSeq" id="WP_104724595.1">
    <property type="nucleotide sequence ID" value="NZ_FZNE01000003.1"/>
</dbReference>
<dbReference type="Pfam" id="PF18766">
    <property type="entry name" value="SWI2_SNF2"/>
    <property type="match status" value="1"/>
</dbReference>
<accession>A0A3D8IWN6</accession>
<comment type="caution">
    <text evidence="12">The sequence shown here is derived from an EMBL/GenBank/DDBJ whole genome shotgun (WGS) entry which is preliminary data.</text>
</comment>
<dbReference type="EC" id="3.1.21.3" evidence="10"/>
<evidence type="ECO:0000256" key="10">
    <source>
        <dbReference type="RuleBase" id="RU364115"/>
    </source>
</evidence>
<keyword evidence="6 12" id="KW-0255">Endonuclease</keyword>
<evidence type="ECO:0000256" key="6">
    <source>
        <dbReference type="ARBA" id="ARBA00022759"/>
    </source>
</evidence>
<reference evidence="12 13" key="1">
    <citation type="submission" date="2018-04" db="EMBL/GenBank/DDBJ databases">
        <title>Novel Campyloabacter and Helicobacter Species and Strains.</title>
        <authorList>
            <person name="Mannion A.J."/>
            <person name="Shen Z."/>
            <person name="Fox J.G."/>
        </authorList>
    </citation>
    <scope>NUCLEOTIDE SEQUENCE [LARGE SCALE GENOMIC DNA]</scope>
    <source>
        <strain evidence="12 13">ATCC 700242</strain>
    </source>
</reference>
<evidence type="ECO:0000256" key="1">
    <source>
        <dbReference type="ARBA" id="ARBA00000851"/>
    </source>
</evidence>
<comment type="subunit">
    <text evidence="10">The type I restriction/modification system is composed of three polypeptides R, M and S.</text>
</comment>
<keyword evidence="7 10" id="KW-0378">Hydrolase</keyword>
<keyword evidence="4 10" id="KW-0547">Nucleotide-binding</keyword>
<dbReference type="GO" id="GO:0003677">
    <property type="term" value="F:DNA binding"/>
    <property type="evidence" value="ECO:0007669"/>
    <property type="project" value="UniProtKB-KW"/>
</dbReference>
<dbReference type="InterPro" id="IPR014001">
    <property type="entry name" value="Helicase_ATP-bd"/>
</dbReference>
<dbReference type="CDD" id="cd22332">
    <property type="entry name" value="HsdR_N"/>
    <property type="match status" value="1"/>
</dbReference>
<keyword evidence="5 10" id="KW-0680">Restriction system</keyword>
<keyword evidence="13" id="KW-1185">Reference proteome</keyword>
<dbReference type="InterPro" id="IPR027417">
    <property type="entry name" value="P-loop_NTPase"/>
</dbReference>
<dbReference type="InterPro" id="IPR004473">
    <property type="entry name" value="Restrct_endonuc_typeI_HsdR"/>
</dbReference>
<evidence type="ECO:0000256" key="9">
    <source>
        <dbReference type="ARBA" id="ARBA00023125"/>
    </source>
</evidence>
<dbReference type="Gene3D" id="3.40.50.300">
    <property type="entry name" value="P-loop containing nucleotide triphosphate hydrolases"/>
    <property type="match status" value="2"/>
</dbReference>
<dbReference type="Pfam" id="PF04313">
    <property type="entry name" value="HSDR_N"/>
    <property type="match status" value="1"/>
</dbReference>
<evidence type="ECO:0000256" key="8">
    <source>
        <dbReference type="ARBA" id="ARBA00022840"/>
    </source>
</evidence>
<evidence type="ECO:0000256" key="5">
    <source>
        <dbReference type="ARBA" id="ARBA00022747"/>
    </source>
</evidence>
<keyword evidence="9 10" id="KW-0238">DNA-binding</keyword>
<evidence type="ECO:0000259" key="11">
    <source>
        <dbReference type="PROSITE" id="PS51192"/>
    </source>
</evidence>
<proteinExistence type="inferred from homology"/>
<feature type="domain" description="Helicase ATP-binding" evidence="11">
    <location>
        <begin position="297"/>
        <end position="454"/>
    </location>
</feature>
<dbReference type="PANTHER" id="PTHR30195">
    <property type="entry name" value="TYPE I SITE-SPECIFIC DEOXYRIBONUCLEASE PROTEIN SUBUNIT M AND R"/>
    <property type="match status" value="1"/>
</dbReference>
<evidence type="ECO:0000256" key="4">
    <source>
        <dbReference type="ARBA" id="ARBA00022741"/>
    </source>
</evidence>
<dbReference type="PROSITE" id="PS51192">
    <property type="entry name" value="HELICASE_ATP_BIND_1"/>
    <property type="match status" value="1"/>
</dbReference>
<dbReference type="AlphaFoldDB" id="A0A3D8IWN6"/>
<dbReference type="InterPro" id="IPR040980">
    <property type="entry name" value="SWI2_SNF2"/>
</dbReference>
<dbReference type="Proteomes" id="UP000257067">
    <property type="component" value="Unassembled WGS sequence"/>
</dbReference>